<dbReference type="AlphaFoldDB" id="A0ABD7EQ20"/>
<dbReference type="CDD" id="cd19092">
    <property type="entry name" value="AKR_BsYcsN_EcYdhF-like"/>
    <property type="match status" value="1"/>
</dbReference>
<gene>
    <name evidence="5" type="ORF">HQ399_13555</name>
</gene>
<proteinExistence type="inferred from homology"/>
<dbReference type="InterPro" id="IPR036812">
    <property type="entry name" value="NAD(P)_OxRdtase_dom_sf"/>
</dbReference>
<dbReference type="PANTHER" id="PTHR43364">
    <property type="entry name" value="NADH-SPECIFIC METHYLGLYOXAL REDUCTASE-RELATED"/>
    <property type="match status" value="1"/>
</dbReference>
<dbReference type="FunFam" id="3.20.20.100:FF:000008">
    <property type="entry name" value="Aldo/keto reductase family oxidoreductase"/>
    <property type="match status" value="1"/>
</dbReference>
<evidence type="ECO:0000256" key="1">
    <source>
        <dbReference type="ARBA" id="ARBA00022857"/>
    </source>
</evidence>
<dbReference type="Pfam" id="PF00248">
    <property type="entry name" value="Aldo_ket_red"/>
    <property type="match status" value="1"/>
</dbReference>
<dbReference type="PANTHER" id="PTHR43364:SF1">
    <property type="entry name" value="OXIDOREDUCTASE YDHF"/>
    <property type="match status" value="1"/>
</dbReference>
<sequence>MSVSRVSLHPQGPTFSRIIMGYWRLMEWHLTPAALLDLMKYHLDLGVTTVDHADIYGGYQCEEAFGNALRLEPSLRDRMEIVTKCGIALTAKPQHALNHYNTDKAHIIASADASLHKLGTDYLDLLLIHRPDPLMNADEVADAFITLKQAGKIKYAGVSNFTARQFELLQSRLPFPLVTNQLEISPLHQDGTLDGTLDQCQQLNIKPMAWSCLGGGRLFNDHACEPLRTELERIRAEVGAQTIEQVVYAWVMMLPSQPLPLIGSGKRERIAAAVASESIKLDRQQWFRIRKAALGYDVP</sequence>
<comment type="similarity">
    <text evidence="3">Belongs to the aldo/keto reductase family. Aldo/keto reductase 2 subfamily.</text>
</comment>
<feature type="domain" description="NADP-dependent oxidoreductase" evidence="4">
    <location>
        <begin position="17"/>
        <end position="292"/>
    </location>
</feature>
<dbReference type="GO" id="GO:0016491">
    <property type="term" value="F:oxidoreductase activity"/>
    <property type="evidence" value="ECO:0007669"/>
    <property type="project" value="UniProtKB-KW"/>
</dbReference>
<evidence type="ECO:0000256" key="3">
    <source>
        <dbReference type="ARBA" id="ARBA00038157"/>
    </source>
</evidence>
<protein>
    <submittedName>
        <fullName evidence="5">Aldo/keto reductase family oxidoreductase</fullName>
    </submittedName>
</protein>
<dbReference type="Proteomes" id="UP000679312">
    <property type="component" value="Chromosome"/>
</dbReference>
<evidence type="ECO:0000313" key="5">
    <source>
        <dbReference type="EMBL" id="QWL63204.1"/>
    </source>
</evidence>
<accession>A0ABD7EQ20</accession>
<dbReference type="SUPFAM" id="SSF51430">
    <property type="entry name" value="NAD(P)-linked oxidoreductase"/>
    <property type="match status" value="1"/>
</dbReference>
<keyword evidence="1" id="KW-0521">NADP</keyword>
<name>A0ABD7EQ20_AERJA</name>
<dbReference type="EMBL" id="CP053881">
    <property type="protein sequence ID" value="QWL63204.1"/>
    <property type="molecule type" value="Genomic_DNA"/>
</dbReference>
<keyword evidence="2" id="KW-0560">Oxidoreductase</keyword>
<dbReference type="InterPro" id="IPR020471">
    <property type="entry name" value="AKR"/>
</dbReference>
<dbReference type="Gene3D" id="3.20.20.100">
    <property type="entry name" value="NADP-dependent oxidoreductase domain"/>
    <property type="match status" value="1"/>
</dbReference>
<evidence type="ECO:0000256" key="2">
    <source>
        <dbReference type="ARBA" id="ARBA00023002"/>
    </source>
</evidence>
<dbReference type="PRINTS" id="PR00069">
    <property type="entry name" value="ALDKETRDTASE"/>
</dbReference>
<reference evidence="5 6" key="1">
    <citation type="journal article" date="2021" name="Front. Microbiol.">
        <title>Prevalence and Genetic Analysis of Chromosomal mcr-3/7 in Aeromonas From U.S. Animal-Derived Samples.</title>
        <authorList>
            <person name="Wang Y."/>
            <person name="Hou N."/>
            <person name="Rasooly R."/>
            <person name="Gu Y."/>
            <person name="He X."/>
        </authorList>
    </citation>
    <scope>NUCLEOTIDE SEQUENCE [LARGE SCALE GENOMIC DNA]</scope>
    <source>
        <strain evidence="5 6">4608</strain>
    </source>
</reference>
<dbReference type="InterPro" id="IPR023210">
    <property type="entry name" value="NADP_OxRdtase_dom"/>
</dbReference>
<organism evidence="5 6">
    <name type="scientific">Aeromonas jandaei</name>
    <dbReference type="NCBI Taxonomy" id="650"/>
    <lineage>
        <taxon>Bacteria</taxon>
        <taxon>Pseudomonadati</taxon>
        <taxon>Pseudomonadota</taxon>
        <taxon>Gammaproteobacteria</taxon>
        <taxon>Aeromonadales</taxon>
        <taxon>Aeromonadaceae</taxon>
        <taxon>Aeromonas</taxon>
    </lineage>
</organism>
<dbReference type="InterPro" id="IPR050523">
    <property type="entry name" value="AKR_Detox_Biosynth"/>
</dbReference>
<evidence type="ECO:0000259" key="4">
    <source>
        <dbReference type="Pfam" id="PF00248"/>
    </source>
</evidence>
<dbReference type="RefSeq" id="WP_215801439.1">
    <property type="nucleotide sequence ID" value="NZ_CP053881.1"/>
</dbReference>
<evidence type="ECO:0000313" key="6">
    <source>
        <dbReference type="Proteomes" id="UP000679312"/>
    </source>
</evidence>